<dbReference type="EMBL" id="MU865052">
    <property type="protein sequence ID" value="KAK4458935.1"/>
    <property type="molecule type" value="Genomic_DNA"/>
</dbReference>
<gene>
    <name evidence="4" type="ORF">QBC42DRAFT_16199</name>
</gene>
<dbReference type="GO" id="GO:0061775">
    <property type="term" value="F:cohesin loader activity"/>
    <property type="evidence" value="ECO:0007669"/>
    <property type="project" value="InterPro"/>
</dbReference>
<dbReference type="GO" id="GO:0010468">
    <property type="term" value="P:regulation of gene expression"/>
    <property type="evidence" value="ECO:0007669"/>
    <property type="project" value="InterPro"/>
</dbReference>
<feature type="compositionally biased region" description="Basic and acidic residues" evidence="2">
    <location>
        <begin position="1758"/>
        <end position="1771"/>
    </location>
</feature>
<proteinExistence type="inferred from homology"/>
<dbReference type="GO" id="GO:0090694">
    <property type="term" value="C:Scc2-Scc4 cohesin loading complex"/>
    <property type="evidence" value="ECO:0007669"/>
    <property type="project" value="TreeGrafter"/>
</dbReference>
<name>A0AAV9HE50_9PEZI</name>
<feature type="domain" description="Sister chromatid cohesion C-terminal" evidence="3">
    <location>
        <begin position="1491"/>
        <end position="1676"/>
    </location>
</feature>
<reference evidence="4" key="1">
    <citation type="journal article" date="2023" name="Mol. Phylogenet. Evol.">
        <title>Genome-scale phylogeny and comparative genomics of the fungal order Sordariales.</title>
        <authorList>
            <person name="Hensen N."/>
            <person name="Bonometti L."/>
            <person name="Westerberg I."/>
            <person name="Brannstrom I.O."/>
            <person name="Guillou S."/>
            <person name="Cros-Aarteil S."/>
            <person name="Calhoun S."/>
            <person name="Haridas S."/>
            <person name="Kuo A."/>
            <person name="Mondo S."/>
            <person name="Pangilinan J."/>
            <person name="Riley R."/>
            <person name="LaButti K."/>
            <person name="Andreopoulos B."/>
            <person name="Lipzen A."/>
            <person name="Chen C."/>
            <person name="Yan M."/>
            <person name="Daum C."/>
            <person name="Ng V."/>
            <person name="Clum A."/>
            <person name="Steindorff A."/>
            <person name="Ohm R.A."/>
            <person name="Martin F."/>
            <person name="Silar P."/>
            <person name="Natvig D.O."/>
            <person name="Lalanne C."/>
            <person name="Gautier V."/>
            <person name="Ament-Velasquez S.L."/>
            <person name="Kruys A."/>
            <person name="Hutchinson M.I."/>
            <person name="Powell A.J."/>
            <person name="Barry K."/>
            <person name="Miller A.N."/>
            <person name="Grigoriev I.V."/>
            <person name="Debuchy R."/>
            <person name="Gladieux P."/>
            <person name="Hiltunen Thoren M."/>
            <person name="Johannesson H."/>
        </authorList>
    </citation>
    <scope>NUCLEOTIDE SEQUENCE</scope>
    <source>
        <strain evidence="4">PSN324</strain>
    </source>
</reference>
<sequence length="1914" mass="211453">MDNSWSDASHNVHSYGPAEGSSQGGQPLPPPHHQPQASRPEFDRPFILQEALPYTPFSSIAPFDSSVLPAPTIYPASPAAPLTDLIPNVDFAFLNEECANYNQSRRLPQPVTQVQHLLERAKLPEYKFKTGPRGPISPVSSNRPSLTAGLSPLSKMVYNSVTVPFRYPTPQTPGNNQDDGQQSATSTPIPAKKSKPGEQPPIPTPKHDSHPPIERQVVPQKPAAPTPVSRQSQGPPKPRLEVLLPTKKELEHQAAKVDRTIPNAPALPSPQVVPLKTTSRPYSNLQQQAAPAAVSTPARPAHEIQSAVASAPRPSPPQPPSSSQRPSIAIEIKKDATFNKSEFMVVTDVSEESANPSLRKPQEDLDGDDIYGDSLDLRQRAEAAIHELRMFLHNIFRAENAVLVSQGGNDLVVLTPENGVTLTSGAQSKVQALLGKTISLNCFKKVPLDELLHLFRLSEGALKHADSCDLKIDDSWAPADAEQWLQQLPDLETAIRAARTSLRMMCGGRQDKQLYSENTIEQCLNLFKRIVDGVVIPIAELRSTVQLFKTLAQNKKKIVSLFTDCQKLFAMMATLISSIDTSETVSNTLEFTASRLIFMETAHAEKDSVIDTQKFDGLRLVAMDMLSQIFLLNPEQRKGIFSEILSSLEKLPLGKRARTFKLMDGTSIQPVSALIMRLVQTSAGRVDESKGSGRRRTLQSIEDESNQNGGRQSPVFSIRDEDHAAIQHSTAVQELDGVASPLIETATKSAGDIINFIVTRALKSTKSGDTPYRNLLDLFVEDFTLCLDNPDWPASELLLRLLMRIMFQLVEGDKSSVTAKNLALELLGTMGAAISKLRGHVRKAASTLDTHDADGLGMFLSDLAASALELKSRPEHMVAWAGPYRATLEYLQSRFSEDPHLASAISFVISDWANKICHCYDSFEDDFAERDQELGRLAYRLREMIHDRQWLSNEYSFKEISPNQAKLSYSVTLLRSQLCEAFSTILNILLNSMASDQPTVRSKSLKSVNQVLETDPSILDGDSIVVQLILRCSNDSSTQVRDSALGLIGKCIAMRPALEEQMMPTVVERFSDAGPGVRKRAMKLAKDIYLRNNSRALRSVIANGLLHRVQDPEESVRDLARQVIEEIWFAPFQTSETSSTISQLSLTEHVSLMVQTVKRGNVANVLDKVLQTLLSPTSKAAQASLEVCTKLVASMFDLVDSSDPEDPSGLSGRDVLQVLMIFAKAEASLFTFEQLRLLKPHITSIASSEDLAVSRAVVVIYRRVLPQLSSAHAQFLADVRKELMPAVSKVTRALLDDVMACLWIISTLTETSEHLARLVLSSLKGIQNLRAKSQAQPLDQRSIRQFDRYSLIVGMTGKHCDLDGHLEMFKQNFPKWSGSAVSKLMVDVVVPFSAPSFPLDVRKAALDSVGLVCQASPRNYVSANVYTTFQQVFDEQAPALESMILRSFREFLLTEEKRSEQASEVPSINGSKPEKKRELTVIGGTNYDDVASATTHRFLKEIIRIASATQDDHAFLAVEVLASINRQGLVHPKETGVTFITLETSANPRISELAFLEHKALHAKHETVVEREYVKAIQSAFAYQRDIVKDPRGATSNPFTPKLHLLMEVLKISKSKNRQKFLEKFCSQLDFEVSKLDTSEHLPSHVQYSQFIIENLAFFEYLTVGEVHCIVGAMEKLVTSTGANVAQAIESEVFQIRIDMIEAPQPTGPNGEPHAEPNLPTVEMSRLRQLTSGSMILLALWEVRTFLRKLYSMGTASRRESKGKLQSKDLSKPPVKAQGVTGDKLWEEIGTIMTALTSRQRMTETCKAFVELMNVDKEFLVQDEEDEDMMNGEDAGTPSAGEDEDAEERTPGRRGRKRKADGSGTPSGAKKKPRARSSSQARKRGRPRKQSTEATTQDVDGDFDSGAGGGVDWF</sequence>
<comment type="similarity">
    <text evidence="1">Belongs to the SCC2/Nipped-B family.</text>
</comment>
<evidence type="ECO:0000313" key="5">
    <source>
        <dbReference type="Proteomes" id="UP001321749"/>
    </source>
</evidence>
<evidence type="ECO:0000313" key="4">
    <source>
        <dbReference type="EMBL" id="KAK4458935.1"/>
    </source>
</evidence>
<dbReference type="Gene3D" id="1.25.10.10">
    <property type="entry name" value="Leucine-rich Repeat Variant"/>
    <property type="match status" value="1"/>
</dbReference>
<evidence type="ECO:0000259" key="3">
    <source>
        <dbReference type="Pfam" id="PF12830"/>
    </source>
</evidence>
<reference evidence="4" key="2">
    <citation type="submission" date="2023-06" db="EMBL/GenBank/DDBJ databases">
        <authorList>
            <consortium name="Lawrence Berkeley National Laboratory"/>
            <person name="Mondo S.J."/>
            <person name="Hensen N."/>
            <person name="Bonometti L."/>
            <person name="Westerberg I."/>
            <person name="Brannstrom I.O."/>
            <person name="Guillou S."/>
            <person name="Cros-Aarteil S."/>
            <person name="Calhoun S."/>
            <person name="Haridas S."/>
            <person name="Kuo A."/>
            <person name="Pangilinan J."/>
            <person name="Riley R."/>
            <person name="Labutti K."/>
            <person name="Andreopoulos B."/>
            <person name="Lipzen A."/>
            <person name="Chen C."/>
            <person name="Yanf M."/>
            <person name="Daum C."/>
            <person name="Ng V."/>
            <person name="Clum A."/>
            <person name="Steindorff A."/>
            <person name="Ohm R."/>
            <person name="Martin F."/>
            <person name="Silar P."/>
            <person name="Natvig D."/>
            <person name="Lalanne C."/>
            <person name="Gautier V."/>
            <person name="Ament-Velasquez S.L."/>
            <person name="Kruys A."/>
            <person name="Hutchinson M.I."/>
            <person name="Powell A.J."/>
            <person name="Barry K."/>
            <person name="Miller A.N."/>
            <person name="Grigoriev I.V."/>
            <person name="Debuchy R."/>
            <person name="Gladieux P."/>
            <person name="Thoren M.H."/>
            <person name="Johannesson H."/>
        </authorList>
    </citation>
    <scope>NUCLEOTIDE SEQUENCE</scope>
    <source>
        <strain evidence="4">PSN324</strain>
    </source>
</reference>
<dbReference type="InterPro" id="IPR033031">
    <property type="entry name" value="Scc2/Nipped-B"/>
</dbReference>
<evidence type="ECO:0000256" key="1">
    <source>
        <dbReference type="RuleBase" id="RU364107"/>
    </source>
</evidence>
<feature type="compositionally biased region" description="Basic residues" evidence="2">
    <location>
        <begin position="1869"/>
        <end position="1889"/>
    </location>
</feature>
<keyword evidence="5" id="KW-1185">Reference proteome</keyword>
<comment type="subcellular location">
    <subcellularLocation>
        <location evidence="1">Nucleus</location>
    </subcellularLocation>
</comment>
<dbReference type="InterPro" id="IPR024986">
    <property type="entry name" value="Nipped-B_C"/>
</dbReference>
<keyword evidence="1" id="KW-0539">Nucleus</keyword>
<dbReference type="InterPro" id="IPR011989">
    <property type="entry name" value="ARM-like"/>
</dbReference>
<dbReference type="Proteomes" id="UP001321749">
    <property type="component" value="Unassembled WGS sequence"/>
</dbReference>
<accession>A0AAV9HE50</accession>
<feature type="region of interest" description="Disordered" evidence="2">
    <location>
        <begin position="685"/>
        <end position="715"/>
    </location>
</feature>
<dbReference type="GO" id="GO:0003682">
    <property type="term" value="F:chromatin binding"/>
    <property type="evidence" value="ECO:0007669"/>
    <property type="project" value="TreeGrafter"/>
</dbReference>
<feature type="region of interest" description="Disordered" evidence="2">
    <location>
        <begin position="164"/>
        <end position="239"/>
    </location>
</feature>
<feature type="region of interest" description="Disordered" evidence="2">
    <location>
        <begin position="257"/>
        <end position="326"/>
    </location>
</feature>
<comment type="caution">
    <text evidence="4">The sequence shown here is derived from an EMBL/GenBank/DDBJ whole genome shotgun (WGS) entry which is preliminary data.</text>
</comment>
<keyword evidence="1" id="KW-0131">Cell cycle</keyword>
<dbReference type="GO" id="GO:1990414">
    <property type="term" value="P:replication-born double-strand break repair via sister chromatid exchange"/>
    <property type="evidence" value="ECO:0007669"/>
    <property type="project" value="TreeGrafter"/>
</dbReference>
<feature type="region of interest" description="Disordered" evidence="2">
    <location>
        <begin position="1"/>
        <end position="45"/>
    </location>
</feature>
<organism evidence="4 5">
    <name type="scientific">Cladorrhinum samala</name>
    <dbReference type="NCBI Taxonomy" id="585594"/>
    <lineage>
        <taxon>Eukaryota</taxon>
        <taxon>Fungi</taxon>
        <taxon>Dikarya</taxon>
        <taxon>Ascomycota</taxon>
        <taxon>Pezizomycotina</taxon>
        <taxon>Sordariomycetes</taxon>
        <taxon>Sordariomycetidae</taxon>
        <taxon>Sordariales</taxon>
        <taxon>Podosporaceae</taxon>
        <taxon>Cladorrhinum</taxon>
    </lineage>
</organism>
<dbReference type="PANTHER" id="PTHR21704">
    <property type="entry name" value="NIPPED-B-LIKE PROTEIN DELANGIN SCC2-RELATED"/>
    <property type="match status" value="1"/>
</dbReference>
<feature type="compositionally biased region" description="Polar residues" evidence="2">
    <location>
        <begin position="1"/>
        <end position="12"/>
    </location>
</feature>
<dbReference type="SUPFAM" id="SSF48371">
    <property type="entry name" value="ARM repeat"/>
    <property type="match status" value="1"/>
</dbReference>
<protein>
    <recommendedName>
        <fullName evidence="1">Sister chromatid cohesion protein</fullName>
    </recommendedName>
</protein>
<dbReference type="InterPro" id="IPR016024">
    <property type="entry name" value="ARM-type_fold"/>
</dbReference>
<feature type="region of interest" description="Disordered" evidence="2">
    <location>
        <begin position="1758"/>
        <end position="1779"/>
    </location>
</feature>
<keyword evidence="1" id="KW-0677">Repeat</keyword>
<feature type="compositionally biased region" description="Polar residues" evidence="2">
    <location>
        <begin position="172"/>
        <end position="188"/>
    </location>
</feature>
<dbReference type="CDD" id="cd23958">
    <property type="entry name" value="SCC2"/>
    <property type="match status" value="1"/>
</dbReference>
<dbReference type="PANTHER" id="PTHR21704:SF18">
    <property type="entry name" value="NIPPED-B-LIKE PROTEIN"/>
    <property type="match status" value="1"/>
</dbReference>
<dbReference type="Pfam" id="PF12830">
    <property type="entry name" value="Nipped-B_C"/>
    <property type="match status" value="1"/>
</dbReference>
<dbReference type="GO" id="GO:0140588">
    <property type="term" value="P:chromatin looping"/>
    <property type="evidence" value="ECO:0007669"/>
    <property type="project" value="InterPro"/>
</dbReference>
<feature type="region of interest" description="Disordered" evidence="2">
    <location>
        <begin position="127"/>
        <end position="149"/>
    </location>
</feature>
<feature type="compositionally biased region" description="Polar residues" evidence="2">
    <location>
        <begin position="706"/>
        <end position="715"/>
    </location>
</feature>
<dbReference type="Pfam" id="PF20168">
    <property type="entry name" value="PDS5"/>
    <property type="match status" value="1"/>
</dbReference>
<dbReference type="GO" id="GO:0034087">
    <property type="term" value="P:establishment of mitotic sister chromatid cohesion"/>
    <property type="evidence" value="ECO:0007669"/>
    <property type="project" value="TreeGrafter"/>
</dbReference>
<feature type="region of interest" description="Disordered" evidence="2">
    <location>
        <begin position="1824"/>
        <end position="1914"/>
    </location>
</feature>
<dbReference type="GO" id="GO:0071169">
    <property type="term" value="P:establishment of protein localization to chromatin"/>
    <property type="evidence" value="ECO:0007669"/>
    <property type="project" value="TreeGrafter"/>
</dbReference>
<evidence type="ECO:0000256" key="2">
    <source>
        <dbReference type="SAM" id="MobiDB-lite"/>
    </source>
</evidence>
<dbReference type="FunFam" id="1.25.10.10:FF:000494">
    <property type="entry name" value="Sister chromatid cohesion protein"/>
    <property type="match status" value="1"/>
</dbReference>
<feature type="compositionally biased region" description="Polar residues" evidence="2">
    <location>
        <begin position="276"/>
        <end position="289"/>
    </location>
</feature>